<accession>G2QEA2</accession>
<organism evidence="2 3">
    <name type="scientific">Thermothelomyces thermophilus (strain ATCC 42464 / BCRC 31852 / DSM 1799)</name>
    <name type="common">Sporotrichum thermophile</name>
    <dbReference type="NCBI Taxonomy" id="573729"/>
    <lineage>
        <taxon>Eukaryota</taxon>
        <taxon>Fungi</taxon>
        <taxon>Dikarya</taxon>
        <taxon>Ascomycota</taxon>
        <taxon>Pezizomycotina</taxon>
        <taxon>Sordariomycetes</taxon>
        <taxon>Sordariomycetidae</taxon>
        <taxon>Sordariales</taxon>
        <taxon>Chaetomiaceae</taxon>
        <taxon>Thermothelomyces</taxon>
    </lineage>
</organism>
<feature type="compositionally biased region" description="Acidic residues" evidence="1">
    <location>
        <begin position="192"/>
        <end position="202"/>
    </location>
</feature>
<gene>
    <name evidence="2" type="ORF">MYCTH_2304135</name>
</gene>
<dbReference type="KEGG" id="mtm:MYCTH_2304135"/>
<dbReference type="GeneID" id="11507556"/>
<name>G2QEA2_THET4</name>
<dbReference type="AlphaFoldDB" id="G2QEA2"/>
<dbReference type="InParanoid" id="G2QEA2"/>
<proteinExistence type="predicted"/>
<evidence type="ECO:0000313" key="3">
    <source>
        <dbReference type="Proteomes" id="UP000007322"/>
    </source>
</evidence>
<dbReference type="VEuPathDB" id="FungiDB:MYCTH_2304135"/>
<evidence type="ECO:0000313" key="2">
    <source>
        <dbReference type="EMBL" id="AEO57685.1"/>
    </source>
</evidence>
<dbReference type="RefSeq" id="XP_003662930.1">
    <property type="nucleotide sequence ID" value="XM_003662882.1"/>
</dbReference>
<reference evidence="2 3" key="1">
    <citation type="journal article" date="2011" name="Nat. Biotechnol.">
        <title>Comparative genomic analysis of the thermophilic biomass-degrading fungi Myceliophthora thermophila and Thielavia terrestris.</title>
        <authorList>
            <person name="Berka R.M."/>
            <person name="Grigoriev I.V."/>
            <person name="Otillar R."/>
            <person name="Salamov A."/>
            <person name="Grimwood J."/>
            <person name="Reid I."/>
            <person name="Ishmael N."/>
            <person name="John T."/>
            <person name="Darmond C."/>
            <person name="Moisan M.-C."/>
            <person name="Henrissat B."/>
            <person name="Coutinho P.M."/>
            <person name="Lombard V."/>
            <person name="Natvig D.O."/>
            <person name="Lindquist E."/>
            <person name="Schmutz J."/>
            <person name="Lucas S."/>
            <person name="Harris P."/>
            <person name="Powlowski J."/>
            <person name="Bellemare A."/>
            <person name="Taylor D."/>
            <person name="Butler G."/>
            <person name="de Vries R.P."/>
            <person name="Allijn I.E."/>
            <person name="van den Brink J."/>
            <person name="Ushinsky S."/>
            <person name="Storms R."/>
            <person name="Powell A.J."/>
            <person name="Paulsen I.T."/>
            <person name="Elbourne L.D.H."/>
            <person name="Baker S.E."/>
            <person name="Magnuson J."/>
            <person name="LaBoissiere S."/>
            <person name="Clutterbuck A.J."/>
            <person name="Martinez D."/>
            <person name="Wogulis M."/>
            <person name="de Leon A.L."/>
            <person name="Rey M.W."/>
            <person name="Tsang A."/>
        </authorList>
    </citation>
    <scope>NUCLEOTIDE SEQUENCE [LARGE SCALE GENOMIC DNA]</scope>
    <source>
        <strain evidence="3">ATCC 42464 / BCRC 31852 / DSM 1799</strain>
    </source>
</reference>
<protein>
    <submittedName>
        <fullName evidence="2">Uncharacterized protein</fullName>
    </submittedName>
</protein>
<sequence>MPIISQAPPPQPALKRSRPSEPQSPTPSSSSQRHKKRRSSPSSTGQRRDKRRREVKAVIDGVPNNPRVIEEDGDGGVTCETLLPQPKLIDRATLDWGFLSMQAPRSYSALTMGQGGMDLSEASTLLGSWDTPKPASTAVFSDAIMFNDCPSPSTMLPPVSPLENRSAQQETFGTMGNAGEGGAVDPPQYNPETEEENWDLVY</sequence>
<dbReference type="HOGENOM" id="CLU_1355488_0_0_1"/>
<evidence type="ECO:0000256" key="1">
    <source>
        <dbReference type="SAM" id="MobiDB-lite"/>
    </source>
</evidence>
<dbReference type="EMBL" id="CP003004">
    <property type="protein sequence ID" value="AEO57685.1"/>
    <property type="molecule type" value="Genomic_DNA"/>
</dbReference>
<feature type="compositionally biased region" description="Low complexity" evidence="1">
    <location>
        <begin position="20"/>
        <end position="31"/>
    </location>
</feature>
<feature type="region of interest" description="Disordered" evidence="1">
    <location>
        <begin position="159"/>
        <end position="202"/>
    </location>
</feature>
<keyword evidence="3" id="KW-1185">Reference proteome</keyword>
<feature type="compositionally biased region" description="Polar residues" evidence="1">
    <location>
        <begin position="163"/>
        <end position="174"/>
    </location>
</feature>
<feature type="region of interest" description="Disordered" evidence="1">
    <location>
        <begin position="1"/>
        <end position="58"/>
    </location>
</feature>
<dbReference type="Proteomes" id="UP000007322">
    <property type="component" value="Chromosome 3"/>
</dbReference>